<comment type="caution">
    <text evidence="3">The sequence shown here is derived from an EMBL/GenBank/DDBJ whole genome shotgun (WGS) entry which is preliminary data.</text>
</comment>
<feature type="region of interest" description="Disordered" evidence="2">
    <location>
        <begin position="321"/>
        <end position="347"/>
    </location>
</feature>
<protein>
    <submittedName>
        <fullName evidence="3">Tctex1 domain-containing protein 2</fullName>
    </submittedName>
</protein>
<dbReference type="EMBL" id="LSMT01000091">
    <property type="protein sequence ID" value="PFX28010.1"/>
    <property type="molecule type" value="Genomic_DNA"/>
</dbReference>
<sequence length="347" mass="39321">MPASEVSSRRSSVTADVQNKPATLNIQEPVARQIHTLSATSRTNAATRRKSMSLYPRSHQAGQTELPHQLAGKIANTYNLRPDADKRFRCKDVKDVIDSVLESHLKELPYDPEKCKSLLPSIADEIKDKVKVLGFERFKLVCVVTIGQLNNQGVYEAYKMAAPSTKASKVDKRSVRDHVGILLCKHKKKLQAEEKATGITPDEPTELENLLDAIIALEESGEAELHETQGTGSKKLQYDRAKVNDVRLKAMDKLSDTKKRDSSADESNDKPKRQRRSGGDAIEYLAERAKVSDQLKAEDLKIRKEYQTLEREKMEVLRVQQMQMQQQQKDMLKVMQQQQQQSQQQLL</sequence>
<dbReference type="OrthoDB" id="10260741at2759"/>
<comment type="similarity">
    <text evidence="1">Belongs to the dynein light chain Tctex-type family.</text>
</comment>
<evidence type="ECO:0000313" key="3">
    <source>
        <dbReference type="EMBL" id="PFX28010.1"/>
    </source>
</evidence>
<dbReference type="Pfam" id="PF03645">
    <property type="entry name" value="Tctex-1"/>
    <property type="match status" value="1"/>
</dbReference>
<dbReference type="GO" id="GO:0005868">
    <property type="term" value="C:cytoplasmic dynein complex"/>
    <property type="evidence" value="ECO:0007669"/>
    <property type="project" value="TreeGrafter"/>
</dbReference>
<organism evidence="3 4">
    <name type="scientific">Stylophora pistillata</name>
    <name type="common">Smooth cauliflower coral</name>
    <dbReference type="NCBI Taxonomy" id="50429"/>
    <lineage>
        <taxon>Eukaryota</taxon>
        <taxon>Metazoa</taxon>
        <taxon>Cnidaria</taxon>
        <taxon>Anthozoa</taxon>
        <taxon>Hexacorallia</taxon>
        <taxon>Scleractinia</taxon>
        <taxon>Astrocoeniina</taxon>
        <taxon>Pocilloporidae</taxon>
        <taxon>Stylophora</taxon>
    </lineage>
</organism>
<feature type="compositionally biased region" description="Basic and acidic residues" evidence="2">
    <location>
        <begin position="250"/>
        <end position="271"/>
    </location>
</feature>
<feature type="region of interest" description="Disordered" evidence="2">
    <location>
        <begin position="1"/>
        <end position="21"/>
    </location>
</feature>
<dbReference type="InterPro" id="IPR005334">
    <property type="entry name" value="Tctex-1-like"/>
</dbReference>
<name>A0A2B4SGQ3_STYPI</name>
<dbReference type="GO" id="GO:0045505">
    <property type="term" value="F:dynein intermediate chain binding"/>
    <property type="evidence" value="ECO:0007669"/>
    <property type="project" value="TreeGrafter"/>
</dbReference>
<dbReference type="Gene3D" id="3.30.1140.40">
    <property type="entry name" value="Tctex-1"/>
    <property type="match status" value="1"/>
</dbReference>
<dbReference type="AlphaFoldDB" id="A0A2B4SGQ3"/>
<dbReference type="InterPro" id="IPR038586">
    <property type="entry name" value="Tctex-1-like_sf"/>
</dbReference>
<proteinExistence type="inferred from homology"/>
<evidence type="ECO:0000256" key="1">
    <source>
        <dbReference type="ARBA" id="ARBA00005361"/>
    </source>
</evidence>
<accession>A0A2B4SGQ3</accession>
<reference evidence="4" key="1">
    <citation type="journal article" date="2017" name="bioRxiv">
        <title>Comparative analysis of the genomes of Stylophora pistillata and Acropora digitifera provides evidence for extensive differences between species of corals.</title>
        <authorList>
            <person name="Voolstra C.R."/>
            <person name="Li Y."/>
            <person name="Liew Y.J."/>
            <person name="Baumgarten S."/>
            <person name="Zoccola D."/>
            <person name="Flot J.-F."/>
            <person name="Tambutte S."/>
            <person name="Allemand D."/>
            <person name="Aranda M."/>
        </authorList>
    </citation>
    <scope>NUCLEOTIDE SEQUENCE [LARGE SCALE GENOMIC DNA]</scope>
</reference>
<evidence type="ECO:0000313" key="4">
    <source>
        <dbReference type="Proteomes" id="UP000225706"/>
    </source>
</evidence>
<gene>
    <name evidence="3" type="primary">TCTEX1D2</name>
    <name evidence="3" type="ORF">AWC38_SpisGene7244</name>
</gene>
<keyword evidence="4" id="KW-1185">Reference proteome</keyword>
<dbReference type="PANTHER" id="PTHR21255:SF7">
    <property type="entry name" value="DYNEIN LIGHT CHAIN TCTEX-TYPE PROTEIN 2B"/>
    <property type="match status" value="1"/>
</dbReference>
<dbReference type="PANTHER" id="PTHR21255">
    <property type="entry name" value="T-COMPLEX-ASSOCIATED-TESTIS-EXPRESSED 1/ DYNEIN LIGHT CHAIN"/>
    <property type="match status" value="1"/>
</dbReference>
<evidence type="ECO:0000256" key="2">
    <source>
        <dbReference type="SAM" id="MobiDB-lite"/>
    </source>
</evidence>
<dbReference type="CDD" id="cd21451">
    <property type="entry name" value="DLC-like_TCTEX1D"/>
    <property type="match status" value="1"/>
</dbReference>
<dbReference type="GO" id="GO:0005737">
    <property type="term" value="C:cytoplasm"/>
    <property type="evidence" value="ECO:0007669"/>
    <property type="project" value="TreeGrafter"/>
</dbReference>
<dbReference type="GO" id="GO:0007018">
    <property type="term" value="P:microtubule-based movement"/>
    <property type="evidence" value="ECO:0007669"/>
    <property type="project" value="TreeGrafter"/>
</dbReference>
<dbReference type="STRING" id="50429.A0A2B4SGQ3"/>
<dbReference type="Proteomes" id="UP000225706">
    <property type="component" value="Unassembled WGS sequence"/>
</dbReference>
<feature type="region of interest" description="Disordered" evidence="2">
    <location>
        <begin position="250"/>
        <end position="281"/>
    </location>
</feature>